<dbReference type="RefSeq" id="WP_345973515.1">
    <property type="nucleotide sequence ID" value="NZ_CP147920.1"/>
</dbReference>
<reference evidence="2 3" key="1">
    <citation type="submission" date="2024-03" db="EMBL/GenBank/DDBJ databases">
        <title>Sulfurimonas sp. HSL3-1.</title>
        <authorList>
            <person name="Wang S."/>
        </authorList>
    </citation>
    <scope>NUCLEOTIDE SEQUENCE [LARGE SCALE GENOMIC DNA]</scope>
    <source>
        <strain evidence="2 3">HSL3-1</strain>
    </source>
</reference>
<dbReference type="PROSITE" id="PS50042">
    <property type="entry name" value="CNMP_BINDING_3"/>
    <property type="match status" value="1"/>
</dbReference>
<evidence type="ECO:0000259" key="1">
    <source>
        <dbReference type="PROSITE" id="PS50042"/>
    </source>
</evidence>
<evidence type="ECO:0000313" key="3">
    <source>
        <dbReference type="Proteomes" id="UP001447842"/>
    </source>
</evidence>
<keyword evidence="3" id="KW-1185">Reference proteome</keyword>
<name>A0ABZ3HEV6_9BACT</name>
<dbReference type="InterPro" id="IPR014710">
    <property type="entry name" value="RmlC-like_jellyroll"/>
</dbReference>
<dbReference type="SUPFAM" id="SSF51206">
    <property type="entry name" value="cAMP-binding domain-like"/>
    <property type="match status" value="1"/>
</dbReference>
<dbReference type="InterPro" id="IPR000595">
    <property type="entry name" value="cNMP-bd_dom"/>
</dbReference>
<gene>
    <name evidence="2" type="ORF">WCY31_05340</name>
</gene>
<dbReference type="CDD" id="cd00038">
    <property type="entry name" value="CAP_ED"/>
    <property type="match status" value="1"/>
</dbReference>
<dbReference type="InterPro" id="IPR018490">
    <property type="entry name" value="cNMP-bd_dom_sf"/>
</dbReference>
<dbReference type="Gene3D" id="2.60.120.10">
    <property type="entry name" value="Jelly Rolls"/>
    <property type="match status" value="1"/>
</dbReference>
<organism evidence="2 3">
    <name type="scientific">Sulfurimonas diazotrophicus</name>
    <dbReference type="NCBI Taxonomy" id="3131939"/>
    <lineage>
        <taxon>Bacteria</taxon>
        <taxon>Pseudomonadati</taxon>
        <taxon>Campylobacterota</taxon>
        <taxon>Epsilonproteobacteria</taxon>
        <taxon>Campylobacterales</taxon>
        <taxon>Sulfurimonadaceae</taxon>
        <taxon>Sulfurimonas</taxon>
    </lineage>
</organism>
<protein>
    <submittedName>
        <fullName evidence="2">Crp/Fnr family transcriptional regulator</fullName>
    </submittedName>
</protein>
<dbReference type="EMBL" id="CP147920">
    <property type="protein sequence ID" value="XAU16132.1"/>
    <property type="molecule type" value="Genomic_DNA"/>
</dbReference>
<feature type="domain" description="Cyclic nucleotide-binding" evidence="1">
    <location>
        <begin position="37"/>
        <end position="137"/>
    </location>
</feature>
<dbReference type="SMART" id="SM00100">
    <property type="entry name" value="cNMP"/>
    <property type="match status" value="1"/>
</dbReference>
<dbReference type="Pfam" id="PF00027">
    <property type="entry name" value="cNMP_binding"/>
    <property type="match status" value="1"/>
</dbReference>
<accession>A0ABZ3HEV6</accession>
<proteinExistence type="predicted"/>
<sequence>MIENECLASLKHVMDAYAPISERSWEAFETHITFQTYQKGETLLHFGDTATRLYFICKGLLRTYFLDEEGHMYNKNLFLEHDFAGSKASMLLGSPSEFCIETLEETSVIEIAYRDYRRLIDKYDDVKAFYIAYLEQKWVIEKERVEIALVLEDARSRYLAFLKKHPGIEKRVSQHHIAAHLGITPTQLSRIRKNLK</sequence>
<evidence type="ECO:0000313" key="2">
    <source>
        <dbReference type="EMBL" id="XAU16132.1"/>
    </source>
</evidence>
<dbReference type="Proteomes" id="UP001447842">
    <property type="component" value="Chromosome"/>
</dbReference>